<feature type="non-terminal residue" evidence="1">
    <location>
        <position position="1"/>
    </location>
</feature>
<name>A0ABS8WXF8_DATST</name>
<sequence>YTAVAFQFSPLSAIASQFYPLSRRCRRLSVLCSVSPLPSPLNSLLCLASPSPLNSLLCLASHELCLTDLHLLSILYSVSPTRRRPLNSLQWRVSTAHLLEANNTNCQSRAFLYQLIN</sequence>
<dbReference type="Proteomes" id="UP000823775">
    <property type="component" value="Unassembled WGS sequence"/>
</dbReference>
<evidence type="ECO:0000313" key="1">
    <source>
        <dbReference type="EMBL" id="MCE3216231.1"/>
    </source>
</evidence>
<comment type="caution">
    <text evidence="1">The sequence shown here is derived from an EMBL/GenBank/DDBJ whole genome shotgun (WGS) entry which is preliminary data.</text>
</comment>
<protein>
    <submittedName>
        <fullName evidence="1">Uncharacterized protein</fullName>
    </submittedName>
</protein>
<proteinExistence type="predicted"/>
<keyword evidence="2" id="KW-1185">Reference proteome</keyword>
<accession>A0ABS8WXF8</accession>
<evidence type="ECO:0000313" key="2">
    <source>
        <dbReference type="Proteomes" id="UP000823775"/>
    </source>
</evidence>
<dbReference type="EMBL" id="JACEIK010012839">
    <property type="protein sequence ID" value="MCE3216231.1"/>
    <property type="molecule type" value="Genomic_DNA"/>
</dbReference>
<reference evidence="1 2" key="1">
    <citation type="journal article" date="2021" name="BMC Genomics">
        <title>Datura genome reveals duplications of psychoactive alkaloid biosynthetic genes and high mutation rate following tissue culture.</title>
        <authorList>
            <person name="Rajewski A."/>
            <person name="Carter-House D."/>
            <person name="Stajich J."/>
            <person name="Litt A."/>
        </authorList>
    </citation>
    <scope>NUCLEOTIDE SEQUENCE [LARGE SCALE GENOMIC DNA]</scope>
    <source>
        <strain evidence="1">AR-01</strain>
    </source>
</reference>
<organism evidence="1 2">
    <name type="scientific">Datura stramonium</name>
    <name type="common">Jimsonweed</name>
    <name type="synonym">Common thornapple</name>
    <dbReference type="NCBI Taxonomy" id="4076"/>
    <lineage>
        <taxon>Eukaryota</taxon>
        <taxon>Viridiplantae</taxon>
        <taxon>Streptophyta</taxon>
        <taxon>Embryophyta</taxon>
        <taxon>Tracheophyta</taxon>
        <taxon>Spermatophyta</taxon>
        <taxon>Magnoliopsida</taxon>
        <taxon>eudicotyledons</taxon>
        <taxon>Gunneridae</taxon>
        <taxon>Pentapetalae</taxon>
        <taxon>asterids</taxon>
        <taxon>lamiids</taxon>
        <taxon>Solanales</taxon>
        <taxon>Solanaceae</taxon>
        <taxon>Solanoideae</taxon>
        <taxon>Datureae</taxon>
        <taxon>Datura</taxon>
    </lineage>
</organism>
<gene>
    <name evidence="1" type="ORF">HAX54_005642</name>
</gene>